<dbReference type="PROSITE" id="PS50011">
    <property type="entry name" value="PROTEIN_KINASE_DOM"/>
    <property type="match status" value="1"/>
</dbReference>
<dbReference type="InterPro" id="IPR036892">
    <property type="entry name" value="L27_dom_sf"/>
</dbReference>
<evidence type="ECO:0000259" key="6">
    <source>
        <dbReference type="PROSITE" id="PS50052"/>
    </source>
</evidence>
<keyword evidence="9" id="KW-1185">Reference proteome</keyword>
<name>A0ABN7T2K3_OIKDI</name>
<feature type="domain" description="Guanylate kinase-like" evidence="6">
    <location>
        <begin position="574"/>
        <end position="749"/>
    </location>
</feature>
<evidence type="ECO:0000259" key="4">
    <source>
        <dbReference type="PROSITE" id="PS50002"/>
    </source>
</evidence>
<dbReference type="Gene3D" id="2.30.42.10">
    <property type="match status" value="1"/>
</dbReference>
<dbReference type="SMART" id="SM00228">
    <property type="entry name" value="PDZ"/>
    <property type="match status" value="1"/>
</dbReference>
<dbReference type="PROSITE" id="PS50002">
    <property type="entry name" value="SH3"/>
    <property type="match status" value="1"/>
</dbReference>
<feature type="domain" description="PDZ" evidence="7">
    <location>
        <begin position="374"/>
        <end position="454"/>
    </location>
</feature>
<dbReference type="InterPro" id="IPR001478">
    <property type="entry name" value="PDZ"/>
</dbReference>
<dbReference type="SMART" id="SM00326">
    <property type="entry name" value="SH3"/>
    <property type="match status" value="1"/>
</dbReference>
<evidence type="ECO:0000259" key="7">
    <source>
        <dbReference type="PROSITE" id="PS50106"/>
    </source>
</evidence>
<dbReference type="InterPro" id="IPR020590">
    <property type="entry name" value="Guanylate_kinase_CS"/>
</dbReference>
<protein>
    <submittedName>
        <fullName evidence="8">Oidioi.mRNA.OKI2018_I69.chr1.g3186.t1.cds</fullName>
    </submittedName>
</protein>
<dbReference type="InterPro" id="IPR027417">
    <property type="entry name" value="P-loop_NTPase"/>
</dbReference>
<dbReference type="SUPFAM" id="SSF52540">
    <property type="entry name" value="P-loop containing nucleoside triphosphate hydrolases"/>
    <property type="match status" value="1"/>
</dbReference>
<dbReference type="Gene3D" id="1.10.510.10">
    <property type="entry name" value="Transferase(Phosphotransferase) domain 1"/>
    <property type="match status" value="1"/>
</dbReference>
<evidence type="ECO:0000256" key="2">
    <source>
        <dbReference type="ARBA" id="ARBA00022443"/>
    </source>
</evidence>
<sequence>MSGADICFEIIKRASDGYVFSEAVVSHYMNQILQAVRYCHNNDVIHRDLTPMCVLLQSREIKAPVKLGRFGLAIECKDGQTLQAGEVTTPHFMAPEMSLGEAYGKQVDMWSCGVMLHLLLSGMLPFVGSGSKLIQNIQKAHVPMNSPVWAGISESAKNLVTRLLTVDPQERITITEALQHPWIADRKRVCNSKNLNQTITNLSKFNARRRLKGAVSDAFASRLPPQQETVLPNSGVGEVLDSLDEIDAIGNNDPAGLDDPSLQKWLDIFDGISSLDLSSKKVSSPCAEQRFAEVYDYLKFLPPGDGPGPEFASLLLNPHFPKLLIAHDLISSQIYQQPNLSGTTCSAGSAEVANITNSAEHNQHQQPGGRSLKKISFNKGHDEPLGITLRMDQGKCLVARVIIGGMIHRQNLLNVGDEIFDINGISVRYKEIGDLQMMLRSLRGTITFTIQPSETVASPTCEIYVRALFDFDPMQSSDIPCKEAGLRFSTGEVLMISCKDDDFWWQARNMDTDNTGLVPSPQFREWKANSEHLLEQMRKKKGTTPTQGFNPVAQTPQNQTLCYEEVKKVQNFRRKCLVLIGAHGVGRRNIKNMLMSMNGMNKTQYSYPVPTTTRPPRPGEQHGQEYFFMNYSEMNLSIQKGEFLEYGEHEGQLYGTKLSTIRDIINNGQCAILDVEPTALRLLKNKVYAPLVVYVAPGNGGDRTMGYEGNPHIFEDSRAIMQQYSHAFDVIIPNNSTETTASKIYDLFEQLLQRPQWVPSPWV</sequence>
<evidence type="ECO:0000256" key="3">
    <source>
        <dbReference type="PROSITE-ProRule" id="PRU00192"/>
    </source>
</evidence>
<dbReference type="SMART" id="SM00072">
    <property type="entry name" value="GuKc"/>
    <property type="match status" value="1"/>
</dbReference>
<dbReference type="CDD" id="cd11862">
    <property type="entry name" value="SH3_MPP"/>
    <property type="match status" value="1"/>
</dbReference>
<dbReference type="Pfam" id="PF00018">
    <property type="entry name" value="SH3_1"/>
    <property type="match status" value="1"/>
</dbReference>
<dbReference type="CDD" id="cd06726">
    <property type="entry name" value="PDZ_MPP-like"/>
    <property type="match status" value="1"/>
</dbReference>
<dbReference type="Pfam" id="PF00595">
    <property type="entry name" value="PDZ"/>
    <property type="match status" value="1"/>
</dbReference>
<dbReference type="SUPFAM" id="SSF50044">
    <property type="entry name" value="SH3-domain"/>
    <property type="match status" value="1"/>
</dbReference>
<dbReference type="EMBL" id="OU015566">
    <property type="protein sequence ID" value="CAG5107169.1"/>
    <property type="molecule type" value="Genomic_DNA"/>
</dbReference>
<evidence type="ECO:0000313" key="8">
    <source>
        <dbReference type="EMBL" id="CAG5107169.1"/>
    </source>
</evidence>
<dbReference type="Pfam" id="PF00625">
    <property type="entry name" value="Guanylate_kin"/>
    <property type="match status" value="1"/>
</dbReference>
<feature type="domain" description="Protein kinase" evidence="5">
    <location>
        <begin position="1"/>
        <end position="183"/>
    </location>
</feature>
<dbReference type="SUPFAM" id="SSF56112">
    <property type="entry name" value="Protein kinase-like (PK-like)"/>
    <property type="match status" value="1"/>
</dbReference>
<comment type="similarity">
    <text evidence="1">Belongs to the MAGUK family.</text>
</comment>
<dbReference type="Gene3D" id="3.40.50.300">
    <property type="entry name" value="P-loop containing nucleotide triphosphate hydrolases"/>
    <property type="match status" value="1"/>
</dbReference>
<proteinExistence type="inferred from homology"/>
<dbReference type="SMART" id="SM00220">
    <property type="entry name" value="S_TKc"/>
    <property type="match status" value="1"/>
</dbReference>
<evidence type="ECO:0000259" key="5">
    <source>
        <dbReference type="PROSITE" id="PS50011"/>
    </source>
</evidence>
<dbReference type="InterPro" id="IPR050716">
    <property type="entry name" value="MAGUK"/>
</dbReference>
<dbReference type="PROSITE" id="PS50106">
    <property type="entry name" value="PDZ"/>
    <property type="match status" value="1"/>
</dbReference>
<gene>
    <name evidence="8" type="ORF">OKIOD_LOCUS11951</name>
</gene>
<dbReference type="PROSITE" id="PS50052">
    <property type="entry name" value="GUANYLATE_KINASE_2"/>
    <property type="match status" value="1"/>
</dbReference>
<dbReference type="InterPro" id="IPR001452">
    <property type="entry name" value="SH3_domain"/>
</dbReference>
<dbReference type="InterPro" id="IPR036034">
    <property type="entry name" value="PDZ_sf"/>
</dbReference>
<dbReference type="InterPro" id="IPR011009">
    <property type="entry name" value="Kinase-like_dom_sf"/>
</dbReference>
<dbReference type="SUPFAM" id="SSF101288">
    <property type="entry name" value="L27 domain"/>
    <property type="match status" value="1"/>
</dbReference>
<reference evidence="8 9" key="1">
    <citation type="submission" date="2021-04" db="EMBL/GenBank/DDBJ databases">
        <authorList>
            <person name="Bliznina A."/>
        </authorList>
    </citation>
    <scope>NUCLEOTIDE SEQUENCE [LARGE SCALE GENOMIC DNA]</scope>
</reference>
<keyword evidence="2 3" id="KW-0728">SH3 domain</keyword>
<organism evidence="8 9">
    <name type="scientific">Oikopleura dioica</name>
    <name type="common">Tunicate</name>
    <dbReference type="NCBI Taxonomy" id="34765"/>
    <lineage>
        <taxon>Eukaryota</taxon>
        <taxon>Metazoa</taxon>
        <taxon>Chordata</taxon>
        <taxon>Tunicata</taxon>
        <taxon>Appendicularia</taxon>
        <taxon>Copelata</taxon>
        <taxon>Oikopleuridae</taxon>
        <taxon>Oikopleura</taxon>
    </lineage>
</organism>
<dbReference type="InterPro" id="IPR008144">
    <property type="entry name" value="Guanylate_kin-like_dom"/>
</dbReference>
<dbReference type="Proteomes" id="UP001158576">
    <property type="component" value="Chromosome 1"/>
</dbReference>
<dbReference type="Gene3D" id="2.30.30.40">
    <property type="entry name" value="SH3 Domains"/>
    <property type="match status" value="1"/>
</dbReference>
<dbReference type="Pfam" id="PF00069">
    <property type="entry name" value="Pkinase"/>
    <property type="match status" value="1"/>
</dbReference>
<accession>A0ABN7T2K3</accession>
<dbReference type="InterPro" id="IPR036028">
    <property type="entry name" value="SH3-like_dom_sf"/>
</dbReference>
<dbReference type="SUPFAM" id="SSF50156">
    <property type="entry name" value="PDZ domain-like"/>
    <property type="match status" value="1"/>
</dbReference>
<dbReference type="PANTHER" id="PTHR23122">
    <property type="entry name" value="MEMBRANE-ASSOCIATED GUANYLATE KINASE MAGUK"/>
    <property type="match status" value="1"/>
</dbReference>
<dbReference type="InterPro" id="IPR000719">
    <property type="entry name" value="Prot_kinase_dom"/>
</dbReference>
<dbReference type="InterPro" id="IPR008145">
    <property type="entry name" value="GK/Ca_channel_bsu"/>
</dbReference>
<feature type="domain" description="SH3" evidence="4">
    <location>
        <begin position="460"/>
        <end position="528"/>
    </location>
</feature>
<evidence type="ECO:0000313" key="9">
    <source>
        <dbReference type="Proteomes" id="UP001158576"/>
    </source>
</evidence>
<dbReference type="PROSITE" id="PS00856">
    <property type="entry name" value="GUANYLATE_KINASE_1"/>
    <property type="match status" value="1"/>
</dbReference>
<evidence type="ECO:0000256" key="1">
    <source>
        <dbReference type="ARBA" id="ARBA00007014"/>
    </source>
</evidence>